<feature type="domain" description="Ubiquitin-like" evidence="1">
    <location>
        <begin position="82"/>
        <end position="156"/>
    </location>
</feature>
<dbReference type="PROSITE" id="PS50053">
    <property type="entry name" value="UBIQUITIN_2"/>
    <property type="match status" value="2"/>
</dbReference>
<dbReference type="PANTHER" id="PTHR10666">
    <property type="entry name" value="UBIQUITIN"/>
    <property type="match status" value="1"/>
</dbReference>
<name>A0A1A7XKW8_9TELE</name>
<sequence length="156" mass="17473">MELIITMLNGTSHSLMVSPHDTVGSLKMSIQSKLGEPAQRQRLVFDNGQKTPLNDDSRTLGSYNLQSGSRVSLLVTQPPATIQVFLKNEKGQNKTFHIKPEETVKDFKKKVQQSEGVPESQQRLIHEGREMTDGKLMDYNVGDLSTIYMTLRLRGG</sequence>
<dbReference type="AlphaFoldDB" id="A0A1A7XKW8"/>
<dbReference type="EMBL" id="HADW01017243">
    <property type="protein sequence ID" value="SBP18643.1"/>
    <property type="molecule type" value="Transcribed_RNA"/>
</dbReference>
<dbReference type="InterPro" id="IPR050158">
    <property type="entry name" value="Ubiquitin_ubiquitin-like"/>
</dbReference>
<dbReference type="InterPro" id="IPR029071">
    <property type="entry name" value="Ubiquitin-like_domsf"/>
</dbReference>
<proteinExistence type="predicted"/>
<gene>
    <name evidence="2" type="primary">ISG15</name>
</gene>
<dbReference type="Gene3D" id="3.10.20.90">
    <property type="entry name" value="Phosphatidylinositol 3-kinase Catalytic Subunit, Chain A, domain 1"/>
    <property type="match status" value="2"/>
</dbReference>
<dbReference type="InterPro" id="IPR000626">
    <property type="entry name" value="Ubiquitin-like_dom"/>
</dbReference>
<dbReference type="EMBL" id="HADX01000775">
    <property type="protein sequence ID" value="SBP23007.1"/>
    <property type="molecule type" value="Transcribed_RNA"/>
</dbReference>
<accession>A0A1A7XKW8</accession>
<reference evidence="2" key="2">
    <citation type="submission" date="2016-06" db="EMBL/GenBank/DDBJ databases">
        <title>The genome of a short-lived fish provides insights into sex chromosome evolution and the genetic control of aging.</title>
        <authorList>
            <person name="Reichwald K."/>
            <person name="Felder M."/>
            <person name="Petzold A."/>
            <person name="Koch P."/>
            <person name="Groth M."/>
            <person name="Platzer M."/>
        </authorList>
    </citation>
    <scope>NUCLEOTIDE SEQUENCE</scope>
    <source>
        <tissue evidence="2">Brain</tissue>
    </source>
</reference>
<dbReference type="Pfam" id="PF00240">
    <property type="entry name" value="ubiquitin"/>
    <property type="match status" value="2"/>
</dbReference>
<dbReference type="SUPFAM" id="SSF54236">
    <property type="entry name" value="Ubiquitin-like"/>
    <property type="match status" value="2"/>
</dbReference>
<dbReference type="InterPro" id="IPR019956">
    <property type="entry name" value="Ubiquitin_dom"/>
</dbReference>
<evidence type="ECO:0000259" key="1">
    <source>
        <dbReference type="PROSITE" id="PS50053"/>
    </source>
</evidence>
<protein>
    <submittedName>
        <fullName evidence="2">ISG15 ubiquitin-like modifier</fullName>
    </submittedName>
</protein>
<evidence type="ECO:0000313" key="2">
    <source>
        <dbReference type="EMBL" id="SBP18643.1"/>
    </source>
</evidence>
<reference evidence="2" key="1">
    <citation type="submission" date="2016-05" db="EMBL/GenBank/DDBJ databases">
        <authorList>
            <person name="Lavstsen T."/>
            <person name="Jespersen J.S."/>
        </authorList>
    </citation>
    <scope>NUCLEOTIDE SEQUENCE</scope>
    <source>
        <tissue evidence="2">Brain</tissue>
    </source>
</reference>
<dbReference type="PRINTS" id="PR00348">
    <property type="entry name" value="UBIQUITIN"/>
</dbReference>
<organism evidence="2">
    <name type="scientific">Iconisemion striatum</name>
    <dbReference type="NCBI Taxonomy" id="60296"/>
    <lineage>
        <taxon>Eukaryota</taxon>
        <taxon>Metazoa</taxon>
        <taxon>Chordata</taxon>
        <taxon>Craniata</taxon>
        <taxon>Vertebrata</taxon>
        <taxon>Euteleostomi</taxon>
        <taxon>Actinopterygii</taxon>
        <taxon>Neopterygii</taxon>
        <taxon>Teleostei</taxon>
        <taxon>Neoteleostei</taxon>
        <taxon>Acanthomorphata</taxon>
        <taxon>Ovalentaria</taxon>
        <taxon>Atherinomorphae</taxon>
        <taxon>Cyprinodontiformes</taxon>
        <taxon>Nothobranchiidae</taxon>
        <taxon>Iconisemion</taxon>
    </lineage>
</organism>
<dbReference type="FunFam" id="3.10.20.90:FF:000205">
    <property type="entry name" value="2'-5'-oligoadenylate synthase-like protein 2"/>
    <property type="match status" value="1"/>
</dbReference>
<feature type="domain" description="Ubiquitin-like" evidence="1">
    <location>
        <begin position="1"/>
        <end position="80"/>
    </location>
</feature>
<dbReference type="SMART" id="SM00213">
    <property type="entry name" value="UBQ"/>
    <property type="match status" value="2"/>
</dbReference>